<evidence type="ECO:0000313" key="3">
    <source>
        <dbReference type="EMBL" id="KEY73126.1"/>
    </source>
</evidence>
<evidence type="ECO:0000313" key="4">
    <source>
        <dbReference type="Proteomes" id="UP000028045"/>
    </source>
</evidence>
<dbReference type="InterPro" id="IPR053858">
    <property type="entry name" value="Arb2_dom"/>
</dbReference>
<dbReference type="AlphaFoldDB" id="A0A084B6E7"/>
<protein>
    <recommendedName>
        <fullName evidence="2">Arb2 domain-containing protein</fullName>
    </recommendedName>
</protein>
<evidence type="ECO:0000256" key="1">
    <source>
        <dbReference type="SAM" id="MobiDB-lite"/>
    </source>
</evidence>
<gene>
    <name evidence="3" type="ORF">S7711_04875</name>
</gene>
<sequence>MQPLQSSAFYDLHEIITNMFRRLWSGLPADVSFPDSLKGLGYVNIARAQDTSGRLLIGWVGRYFVNAEDEIRSIENADNYFKFFINRNPRINDRQRFHFDQAVEGIVHRRLEKEGLCRTLLPLGTPESEPHVPIFVSDDIQTKSRVVLIFGEPTNELGVIARRVAGGPGGLDKGSLVSVVRALKEQRSSTHDEACPGILLANTGETYWWPEGKRAITITGSSGVPLPSLAHRGVKYVPTLNSVPGNETAKDHVAYIFKETLSAILAKDATIDILAIGTSCELVERFLDQDANWSTWGPRLRAIALMGPVYTVEHLANEGFKDFLEKRTCAYLVSDAPLGTPIAPPGGNPNESIAPLGCPCFSSSEPWYTEVTLIKALVPVLGYLQRVALDPDFENEPIIVTERPRASSPAAEDPWEKLGEHEKPLVTVTDPEWMDKERQSARGQGNGDDVERAPGLDSDDDSGDEYRPPA</sequence>
<dbReference type="GO" id="GO:0035197">
    <property type="term" value="F:siRNA binding"/>
    <property type="evidence" value="ECO:0007669"/>
    <property type="project" value="TreeGrafter"/>
</dbReference>
<reference evidence="3 4" key="1">
    <citation type="journal article" date="2014" name="BMC Genomics">
        <title>Comparative genome sequencing reveals chemotype-specific gene clusters in the toxigenic black mold Stachybotrys.</title>
        <authorList>
            <person name="Semeiks J."/>
            <person name="Borek D."/>
            <person name="Otwinowski Z."/>
            <person name="Grishin N.V."/>
        </authorList>
    </citation>
    <scope>NUCLEOTIDE SEQUENCE [LARGE SCALE GENOMIC DNA]</scope>
    <source>
        <strain evidence="4">CBS 109288 / IBT 7711</strain>
    </source>
</reference>
<keyword evidence="4" id="KW-1185">Reference proteome</keyword>
<dbReference type="PANTHER" id="PTHR21357:SF4">
    <property type="entry name" value="FAM172 FAMILY PROTEIN HOMOLOG CG10038"/>
    <property type="match status" value="1"/>
</dbReference>
<dbReference type="HOGENOM" id="CLU_027515_1_0_1"/>
<accession>A0A084B6E7</accession>
<dbReference type="PANTHER" id="PTHR21357">
    <property type="entry name" value="FAM172 FAMILY PROTEIN HOMOLOG CG10038"/>
    <property type="match status" value="1"/>
</dbReference>
<dbReference type="EMBL" id="KL647913">
    <property type="protein sequence ID" value="KEY73126.1"/>
    <property type="molecule type" value="Genomic_DNA"/>
</dbReference>
<organism evidence="3 4">
    <name type="scientific">Stachybotrys chartarum (strain CBS 109288 / IBT 7711)</name>
    <name type="common">Toxic black mold</name>
    <name type="synonym">Stilbospora chartarum</name>
    <dbReference type="NCBI Taxonomy" id="1280523"/>
    <lineage>
        <taxon>Eukaryota</taxon>
        <taxon>Fungi</taxon>
        <taxon>Dikarya</taxon>
        <taxon>Ascomycota</taxon>
        <taxon>Pezizomycotina</taxon>
        <taxon>Sordariomycetes</taxon>
        <taxon>Hypocreomycetidae</taxon>
        <taxon>Hypocreales</taxon>
        <taxon>Stachybotryaceae</taxon>
        <taxon>Stachybotrys</taxon>
    </lineage>
</organism>
<proteinExistence type="predicted"/>
<feature type="domain" description="Arb2" evidence="2">
    <location>
        <begin position="63"/>
        <end position="338"/>
    </location>
</feature>
<evidence type="ECO:0000259" key="2">
    <source>
        <dbReference type="Pfam" id="PF22749"/>
    </source>
</evidence>
<dbReference type="OrthoDB" id="421951at2759"/>
<feature type="compositionally biased region" description="Basic and acidic residues" evidence="1">
    <location>
        <begin position="414"/>
        <end position="424"/>
    </location>
</feature>
<feature type="region of interest" description="Disordered" evidence="1">
    <location>
        <begin position="400"/>
        <end position="470"/>
    </location>
</feature>
<name>A0A084B6E7_STACB</name>
<dbReference type="GO" id="GO:0031048">
    <property type="term" value="P:regulatory ncRNA-mediated heterochromatin formation"/>
    <property type="evidence" value="ECO:0007669"/>
    <property type="project" value="TreeGrafter"/>
</dbReference>
<dbReference type="Pfam" id="PF22749">
    <property type="entry name" value="Arb2"/>
    <property type="match status" value="1"/>
</dbReference>
<dbReference type="Proteomes" id="UP000028045">
    <property type="component" value="Unassembled WGS sequence"/>
</dbReference>
<dbReference type="GO" id="GO:0005634">
    <property type="term" value="C:nucleus"/>
    <property type="evidence" value="ECO:0007669"/>
    <property type="project" value="TreeGrafter"/>
</dbReference>
<dbReference type="InterPro" id="IPR048263">
    <property type="entry name" value="Arb2"/>
</dbReference>